<proteinExistence type="inferred from homology"/>
<organism evidence="18 19">
    <name type="scientific">Thermostichus vulcanus str. 'Rupite'</name>
    <dbReference type="NCBI Taxonomy" id="2813851"/>
    <lineage>
        <taxon>Bacteria</taxon>
        <taxon>Bacillati</taxon>
        <taxon>Cyanobacteriota</taxon>
        <taxon>Cyanophyceae</taxon>
        <taxon>Thermostichales</taxon>
        <taxon>Thermostichaceae</taxon>
        <taxon>Thermostichus</taxon>
    </lineage>
</organism>
<keyword evidence="2" id="KW-0328">Glycosyltransferase</keyword>
<evidence type="ECO:0000256" key="8">
    <source>
        <dbReference type="ARBA" id="ARBA00023136"/>
    </source>
</evidence>
<reference evidence="18" key="1">
    <citation type="submission" date="2021-02" db="EMBL/GenBank/DDBJ databases">
        <title>The CRISPR/cas machinery reduction and long-range gene transfer in the hot spring cyanobacterium Synechococcus.</title>
        <authorList>
            <person name="Dvorak P."/>
            <person name="Jahodarova E."/>
            <person name="Hasler P."/>
            <person name="Poulickova A."/>
        </authorList>
    </citation>
    <scope>NUCLEOTIDE SEQUENCE</scope>
    <source>
        <strain evidence="18">Rupite</strain>
    </source>
</reference>
<evidence type="ECO:0000256" key="17">
    <source>
        <dbReference type="SAM" id="Phobius"/>
    </source>
</evidence>
<evidence type="ECO:0000256" key="13">
    <source>
        <dbReference type="ARBA" id="ARBA00041418"/>
    </source>
</evidence>
<name>A0ABT0CBP4_THEVL</name>
<keyword evidence="4 17" id="KW-0812">Transmembrane</keyword>
<comment type="subcellular location">
    <subcellularLocation>
        <location evidence="1">Membrane</location>
        <topology evidence="1">Multi-pass membrane protein</topology>
    </subcellularLocation>
</comment>
<evidence type="ECO:0000256" key="1">
    <source>
        <dbReference type="ARBA" id="ARBA00004141"/>
    </source>
</evidence>
<evidence type="ECO:0000256" key="14">
    <source>
        <dbReference type="ARBA" id="ARBA00044770"/>
    </source>
</evidence>
<evidence type="ECO:0000256" key="10">
    <source>
        <dbReference type="ARBA" id="ARBA00033270"/>
    </source>
</evidence>
<dbReference type="PANTHER" id="PTHR30474:SF2">
    <property type="entry name" value="PEPTIDOGLYCAN GLYCOSYLTRANSFERASE FTSW-RELATED"/>
    <property type="match status" value="1"/>
</dbReference>
<dbReference type="Pfam" id="PF01098">
    <property type="entry name" value="FTSW_RODA_SPOVE"/>
    <property type="match status" value="1"/>
</dbReference>
<dbReference type="Proteomes" id="UP000830835">
    <property type="component" value="Unassembled WGS sequence"/>
</dbReference>
<evidence type="ECO:0000256" key="4">
    <source>
        <dbReference type="ARBA" id="ARBA00022692"/>
    </source>
</evidence>
<evidence type="ECO:0000256" key="16">
    <source>
        <dbReference type="ARBA" id="ARBA00049966"/>
    </source>
</evidence>
<keyword evidence="7 17" id="KW-1133">Transmembrane helix</keyword>
<keyword evidence="6" id="KW-0573">Peptidoglycan synthesis</keyword>
<protein>
    <recommendedName>
        <fullName evidence="12">Probable peptidoglycan glycosyltransferase FtsW</fullName>
        <ecNumber evidence="14">2.4.99.28</ecNumber>
    </recommendedName>
    <alternativeName>
        <fullName evidence="13">Cell division protein FtsW</fullName>
    </alternativeName>
    <alternativeName>
        <fullName evidence="10">Cell wall polymerase</fullName>
    </alternativeName>
    <alternativeName>
        <fullName evidence="9">Peptidoglycan polymerase</fullName>
    </alternativeName>
</protein>
<evidence type="ECO:0000256" key="6">
    <source>
        <dbReference type="ARBA" id="ARBA00022984"/>
    </source>
</evidence>
<feature type="transmembrane region" description="Helical" evidence="17">
    <location>
        <begin position="329"/>
        <end position="352"/>
    </location>
</feature>
<dbReference type="InterPro" id="IPR001182">
    <property type="entry name" value="FtsW/RodA"/>
</dbReference>
<feature type="transmembrane region" description="Helical" evidence="17">
    <location>
        <begin position="364"/>
        <end position="386"/>
    </location>
</feature>
<feature type="transmembrane region" description="Helical" evidence="17">
    <location>
        <begin position="101"/>
        <end position="123"/>
    </location>
</feature>
<comment type="similarity">
    <text evidence="11">Belongs to the SEDS family. FtsW subfamily.</text>
</comment>
<feature type="transmembrane region" description="Helical" evidence="17">
    <location>
        <begin position="204"/>
        <end position="229"/>
    </location>
</feature>
<comment type="caution">
    <text evidence="18">The sequence shown here is derived from an EMBL/GenBank/DDBJ whole genome shotgun (WGS) entry which is preliminary data.</text>
</comment>
<evidence type="ECO:0000256" key="2">
    <source>
        <dbReference type="ARBA" id="ARBA00022676"/>
    </source>
</evidence>
<feature type="transmembrane region" description="Helical" evidence="17">
    <location>
        <begin position="77"/>
        <end position="95"/>
    </location>
</feature>
<keyword evidence="19" id="KW-1185">Reference proteome</keyword>
<keyword evidence="8 17" id="KW-0472">Membrane</keyword>
<evidence type="ECO:0000256" key="3">
    <source>
        <dbReference type="ARBA" id="ARBA00022679"/>
    </source>
</evidence>
<evidence type="ECO:0000256" key="15">
    <source>
        <dbReference type="ARBA" id="ARBA00049902"/>
    </source>
</evidence>
<evidence type="ECO:0000256" key="5">
    <source>
        <dbReference type="ARBA" id="ARBA00022960"/>
    </source>
</evidence>
<evidence type="ECO:0000256" key="12">
    <source>
        <dbReference type="ARBA" id="ARBA00041185"/>
    </source>
</evidence>
<evidence type="ECO:0000313" key="18">
    <source>
        <dbReference type="EMBL" id="MCJ2543176.1"/>
    </source>
</evidence>
<gene>
    <name evidence="18" type="ORF">JX360_09695</name>
</gene>
<dbReference type="EMBL" id="JAFIRA010000022">
    <property type="protein sequence ID" value="MCJ2543176.1"/>
    <property type="molecule type" value="Genomic_DNA"/>
</dbReference>
<evidence type="ECO:0000313" key="19">
    <source>
        <dbReference type="Proteomes" id="UP000830835"/>
    </source>
</evidence>
<evidence type="ECO:0000256" key="9">
    <source>
        <dbReference type="ARBA" id="ARBA00032370"/>
    </source>
</evidence>
<sequence length="395" mass="42835">MLAPVLTSTAVLNTVATTSAPAAKPSRDPCPWNPEARLLRWLTLIWVVLGLAMLFSASYPVAQRITGDGLYFFKRQLIWVGLGAFSFLALVQIPLRRWFPWAGILCLLGIGLVWATHVPGLGVSRLEASRWLDLKVIPIIQPSEFLKPLLVLQGAWVFGRWFYHPLWFRCVWVSIFAVGLLGILTQPNLGTTAICGLTLWMMAWTAGIPALTLFSTAGLGAAAAALSILSKEYQRRRILAFLDPWASAQGDGYQLVQSLLAIGSGGLWGKGYGLSQQKLFYLPIQYTDFIFSVFAEEFGLVGSLSFLGLLTLYSGVGLRVMLRCQELPIRLVACGCVVFLVGQSLLNIGVVTGALPTTGVPLPLFSHGGSSILAGLMMAGLLVRAARESEYSGMA</sequence>
<dbReference type="PANTHER" id="PTHR30474">
    <property type="entry name" value="CELL CYCLE PROTEIN"/>
    <property type="match status" value="1"/>
</dbReference>
<accession>A0ABT0CBP4</accession>
<comment type="function">
    <text evidence="16">Peptidoglycan polymerase that is essential for cell division.</text>
</comment>
<feature type="transmembrane region" description="Helical" evidence="17">
    <location>
        <begin position="38"/>
        <end position="57"/>
    </location>
</feature>
<keyword evidence="5" id="KW-0133">Cell shape</keyword>
<keyword evidence="3" id="KW-0808">Transferase</keyword>
<comment type="catalytic activity">
    <reaction evidence="15">
        <text>[GlcNAc-(1-&gt;4)-Mur2Ac(oyl-L-Ala-gamma-D-Glu-L-Lys-D-Ala-D-Ala)](n)-di-trans,octa-cis-undecaprenyl diphosphate + beta-D-GlcNAc-(1-&gt;4)-Mur2Ac(oyl-L-Ala-gamma-D-Glu-L-Lys-D-Ala-D-Ala)-di-trans,octa-cis-undecaprenyl diphosphate = [GlcNAc-(1-&gt;4)-Mur2Ac(oyl-L-Ala-gamma-D-Glu-L-Lys-D-Ala-D-Ala)](n+1)-di-trans,octa-cis-undecaprenyl diphosphate + di-trans,octa-cis-undecaprenyl diphosphate + H(+)</text>
        <dbReference type="Rhea" id="RHEA:23708"/>
        <dbReference type="Rhea" id="RHEA-COMP:9602"/>
        <dbReference type="Rhea" id="RHEA-COMP:9603"/>
        <dbReference type="ChEBI" id="CHEBI:15378"/>
        <dbReference type="ChEBI" id="CHEBI:58405"/>
        <dbReference type="ChEBI" id="CHEBI:60033"/>
        <dbReference type="ChEBI" id="CHEBI:78435"/>
        <dbReference type="EC" id="2.4.99.28"/>
    </reaction>
</comment>
<evidence type="ECO:0000256" key="7">
    <source>
        <dbReference type="ARBA" id="ARBA00022989"/>
    </source>
</evidence>
<feature type="transmembrane region" description="Helical" evidence="17">
    <location>
        <begin position="166"/>
        <end position="184"/>
    </location>
</feature>
<dbReference type="EC" id="2.4.99.28" evidence="14"/>
<evidence type="ECO:0000256" key="11">
    <source>
        <dbReference type="ARBA" id="ARBA00038053"/>
    </source>
</evidence>